<dbReference type="PANTHER" id="PTHR44757:SF2">
    <property type="entry name" value="BIOFILM ARCHITECTURE MAINTENANCE PROTEIN MBAA"/>
    <property type="match status" value="1"/>
</dbReference>
<dbReference type="Gene3D" id="3.20.20.450">
    <property type="entry name" value="EAL domain"/>
    <property type="match status" value="1"/>
</dbReference>
<dbReference type="SUPFAM" id="SSF141868">
    <property type="entry name" value="EAL domain-like"/>
    <property type="match status" value="1"/>
</dbReference>
<comment type="cofactor">
    <cofactor evidence="1">
        <name>Mg(2+)</name>
        <dbReference type="ChEBI" id="CHEBI:18420"/>
    </cofactor>
</comment>
<dbReference type="InterPro" id="IPR035965">
    <property type="entry name" value="PAS-like_dom_sf"/>
</dbReference>
<dbReference type="SMART" id="SM00065">
    <property type="entry name" value="GAF"/>
    <property type="match status" value="1"/>
</dbReference>
<dbReference type="PANTHER" id="PTHR44757">
    <property type="entry name" value="DIGUANYLATE CYCLASE DGCP"/>
    <property type="match status" value="1"/>
</dbReference>
<dbReference type="InterPro" id="IPR003018">
    <property type="entry name" value="GAF"/>
</dbReference>
<dbReference type="InterPro" id="IPR000160">
    <property type="entry name" value="GGDEF_dom"/>
</dbReference>
<gene>
    <name evidence="5" type="ORF">F5I99_18490</name>
</gene>
<evidence type="ECO:0000313" key="5">
    <source>
        <dbReference type="EMBL" id="QEW08319.1"/>
    </source>
</evidence>
<dbReference type="InterPro" id="IPR029016">
    <property type="entry name" value="GAF-like_dom_sf"/>
</dbReference>
<dbReference type="CDD" id="cd01948">
    <property type="entry name" value="EAL"/>
    <property type="match status" value="1"/>
</dbReference>
<dbReference type="Pfam" id="PF01590">
    <property type="entry name" value="GAF"/>
    <property type="match status" value="1"/>
</dbReference>
<dbReference type="SUPFAM" id="SSF55781">
    <property type="entry name" value="GAF domain-like"/>
    <property type="match status" value="1"/>
</dbReference>
<feature type="domain" description="EAL" evidence="3">
    <location>
        <begin position="490"/>
        <end position="744"/>
    </location>
</feature>
<dbReference type="Gene3D" id="3.30.450.40">
    <property type="match status" value="1"/>
</dbReference>
<accession>A0A5J6LIA5</accession>
<dbReference type="InterPro" id="IPR043128">
    <property type="entry name" value="Rev_trsase/Diguanyl_cyclase"/>
</dbReference>
<evidence type="ECO:0000259" key="4">
    <source>
        <dbReference type="PROSITE" id="PS50887"/>
    </source>
</evidence>
<dbReference type="PROSITE" id="PS50883">
    <property type="entry name" value="EAL"/>
    <property type="match status" value="1"/>
</dbReference>
<dbReference type="NCBIfam" id="TIGR00229">
    <property type="entry name" value="sensory_box"/>
    <property type="match status" value="1"/>
</dbReference>
<evidence type="ECO:0000256" key="1">
    <source>
        <dbReference type="ARBA" id="ARBA00001946"/>
    </source>
</evidence>
<dbReference type="GO" id="GO:0006355">
    <property type="term" value="P:regulation of DNA-templated transcription"/>
    <property type="evidence" value="ECO:0007669"/>
    <property type="project" value="InterPro"/>
</dbReference>
<dbReference type="NCBIfam" id="TIGR00254">
    <property type="entry name" value="GGDEF"/>
    <property type="match status" value="1"/>
</dbReference>
<dbReference type="PROSITE" id="PS50887">
    <property type="entry name" value="GGDEF"/>
    <property type="match status" value="1"/>
</dbReference>
<dbReference type="Gene3D" id="3.30.450.20">
    <property type="entry name" value="PAS domain"/>
    <property type="match status" value="1"/>
</dbReference>
<dbReference type="SMART" id="SM00091">
    <property type="entry name" value="PAS"/>
    <property type="match status" value="1"/>
</dbReference>
<dbReference type="RefSeq" id="WP_151058620.1">
    <property type="nucleotide sequence ID" value="NZ_CP044222.1"/>
</dbReference>
<dbReference type="SUPFAM" id="SSF55785">
    <property type="entry name" value="PYP-like sensor domain (PAS domain)"/>
    <property type="match status" value="1"/>
</dbReference>
<dbReference type="KEGG" id="nik:F5I99_18490"/>
<dbReference type="Gene3D" id="3.30.70.270">
    <property type="match status" value="1"/>
</dbReference>
<dbReference type="CDD" id="cd00130">
    <property type="entry name" value="PAS"/>
    <property type="match status" value="1"/>
</dbReference>
<keyword evidence="6" id="KW-1185">Reference proteome</keyword>
<dbReference type="PROSITE" id="PS50112">
    <property type="entry name" value="PAS"/>
    <property type="match status" value="1"/>
</dbReference>
<dbReference type="SMART" id="SM00052">
    <property type="entry name" value="EAL"/>
    <property type="match status" value="1"/>
</dbReference>
<feature type="domain" description="GGDEF" evidence="4">
    <location>
        <begin position="348"/>
        <end position="481"/>
    </location>
</feature>
<dbReference type="InterPro" id="IPR001633">
    <property type="entry name" value="EAL_dom"/>
</dbReference>
<dbReference type="InterPro" id="IPR029787">
    <property type="entry name" value="Nucleotide_cyclase"/>
</dbReference>
<dbReference type="Pfam" id="PF00563">
    <property type="entry name" value="EAL"/>
    <property type="match status" value="1"/>
</dbReference>
<dbReference type="Pfam" id="PF00990">
    <property type="entry name" value="GGDEF"/>
    <property type="match status" value="1"/>
</dbReference>
<dbReference type="FunFam" id="3.30.70.270:FF:000001">
    <property type="entry name" value="Diguanylate cyclase domain protein"/>
    <property type="match status" value="1"/>
</dbReference>
<evidence type="ECO:0000259" key="2">
    <source>
        <dbReference type="PROSITE" id="PS50112"/>
    </source>
</evidence>
<dbReference type="InterPro" id="IPR035919">
    <property type="entry name" value="EAL_sf"/>
</dbReference>
<proteinExistence type="predicted"/>
<dbReference type="CDD" id="cd01949">
    <property type="entry name" value="GGDEF"/>
    <property type="match status" value="1"/>
</dbReference>
<dbReference type="InterPro" id="IPR000014">
    <property type="entry name" value="PAS"/>
</dbReference>
<reference evidence="5 6" key="1">
    <citation type="submission" date="2019-09" db="EMBL/GenBank/DDBJ databases">
        <title>Nitrincola iocasae sp. nov., a bacterium isolated from the sediment collected at a cold seep field in South China Sea.</title>
        <authorList>
            <person name="Zhang H."/>
            <person name="Wang H."/>
            <person name="Li C."/>
        </authorList>
    </citation>
    <scope>NUCLEOTIDE SEQUENCE [LARGE SCALE GENOMIC DNA]</scope>
    <source>
        <strain evidence="5 6">KXZD1103</strain>
    </source>
</reference>
<dbReference type="Pfam" id="PF00989">
    <property type="entry name" value="PAS"/>
    <property type="match status" value="1"/>
</dbReference>
<dbReference type="InterPro" id="IPR013767">
    <property type="entry name" value="PAS_fold"/>
</dbReference>
<sequence length="749" mass="84840">MYSGCNDTQLAQRFELERLISRISSAVVVCAYSALDTEIERCLQWIAEFTGTDRSYVFLIRDDAYVDNTHEWCAPGISSQKQQLQHIELQDEYPMVQLIRAHQVVNYADVLALPDASRIEREILANQGIQSMLAVPMVSNTRLVGFIGIDAVNVKRDWSEDDIYLLRITGEMFTHALEHKRTEDLLKASEARLRYVFEKIPAIAVQGYDVNRRVFLWNHASELLYGYSQEEALGRRLEDLIIPPEDREVVIAAHERWLLQDTEIPSDELTLLRKDGTRVRVFSSHVMHTSLAGDKELYCVDVDLTPLKKAQQDLEKLAHYDALTGLPNRILLSDRLNHMITISRRTEELVAVAYLDLDGFKQINDSHGHAMGDRLLQQLSELMHQTLREEDTLARIGGDEFVAVLGGLTQLQDCEPVLKRLLDAAATLVQLEGHNFRISASIGVTIYPLDDAEPDQLMRHADQAMYLAKQAGKDRYQLFDIQLETQMRHKQQALKAISKGLQCSEFELYYQPKINMQTLTYEGAEALIRWRHPQQGLLSPAAFLPATEGHELELQLGEWVLHEALAQLQRWQLQGFFSPLSINIAAQQIQRSDFAEQLEAALIAYPQVDARQLELEILETSALEDMEMVTGILSRCRELGVSLSLDDFGTGYSSLTYLKRLPIDCLKIDQGFVRDMLADADDLSIIRGILSLAKAFNLRAIAEGVETPAHCRQLLALGCTYGQGYGIARPMPANELPGWVREALPVLRF</sequence>
<dbReference type="Proteomes" id="UP000325606">
    <property type="component" value="Chromosome"/>
</dbReference>
<dbReference type="EMBL" id="CP044222">
    <property type="protein sequence ID" value="QEW08319.1"/>
    <property type="molecule type" value="Genomic_DNA"/>
</dbReference>
<evidence type="ECO:0000313" key="6">
    <source>
        <dbReference type="Proteomes" id="UP000325606"/>
    </source>
</evidence>
<dbReference type="SMART" id="SM00267">
    <property type="entry name" value="GGDEF"/>
    <property type="match status" value="1"/>
</dbReference>
<dbReference type="GO" id="GO:0003824">
    <property type="term" value="F:catalytic activity"/>
    <property type="evidence" value="ECO:0007669"/>
    <property type="project" value="UniProtKB-ARBA"/>
</dbReference>
<feature type="domain" description="PAS" evidence="2">
    <location>
        <begin position="189"/>
        <end position="261"/>
    </location>
</feature>
<dbReference type="SUPFAM" id="SSF55073">
    <property type="entry name" value="Nucleotide cyclase"/>
    <property type="match status" value="1"/>
</dbReference>
<protein>
    <submittedName>
        <fullName evidence="5">EAL domain-containing protein</fullName>
    </submittedName>
</protein>
<organism evidence="5 6">
    <name type="scientific">Nitrincola iocasae</name>
    <dbReference type="NCBI Taxonomy" id="2614693"/>
    <lineage>
        <taxon>Bacteria</taxon>
        <taxon>Pseudomonadati</taxon>
        <taxon>Pseudomonadota</taxon>
        <taxon>Gammaproteobacteria</taxon>
        <taxon>Oceanospirillales</taxon>
        <taxon>Oceanospirillaceae</taxon>
        <taxon>Nitrincola</taxon>
    </lineage>
</organism>
<name>A0A5J6LIA5_9GAMM</name>
<evidence type="ECO:0000259" key="3">
    <source>
        <dbReference type="PROSITE" id="PS50883"/>
    </source>
</evidence>
<dbReference type="AlphaFoldDB" id="A0A5J6LIA5"/>
<dbReference type="InterPro" id="IPR052155">
    <property type="entry name" value="Biofilm_reg_signaling"/>
</dbReference>